<evidence type="ECO:0000256" key="4">
    <source>
        <dbReference type="ARBA" id="ARBA00023136"/>
    </source>
</evidence>
<feature type="transmembrane region" description="Helical" evidence="5">
    <location>
        <begin position="105"/>
        <end position="122"/>
    </location>
</feature>
<feature type="transmembrane region" description="Helical" evidence="5">
    <location>
        <begin position="294"/>
        <end position="313"/>
    </location>
</feature>
<evidence type="ECO:0000256" key="5">
    <source>
        <dbReference type="SAM" id="Phobius"/>
    </source>
</evidence>
<feature type="transmembrane region" description="Helical" evidence="5">
    <location>
        <begin position="49"/>
        <end position="69"/>
    </location>
</feature>
<evidence type="ECO:0000313" key="8">
    <source>
        <dbReference type="Proteomes" id="UP001501570"/>
    </source>
</evidence>
<evidence type="ECO:0000256" key="1">
    <source>
        <dbReference type="ARBA" id="ARBA00004651"/>
    </source>
</evidence>
<feature type="transmembrane region" description="Helical" evidence="5">
    <location>
        <begin position="272"/>
        <end position="288"/>
    </location>
</feature>
<gene>
    <name evidence="7" type="ORF">GCM10023322_64570</name>
</gene>
<dbReference type="EMBL" id="BAABJQ010000025">
    <property type="protein sequence ID" value="GAA5196196.1"/>
    <property type="molecule type" value="Genomic_DNA"/>
</dbReference>
<feature type="transmembrane region" description="Helical" evidence="5">
    <location>
        <begin position="360"/>
        <end position="381"/>
    </location>
</feature>
<keyword evidence="3 5" id="KW-1133">Transmembrane helix</keyword>
<evidence type="ECO:0000313" key="7">
    <source>
        <dbReference type="EMBL" id="GAA5196196.1"/>
    </source>
</evidence>
<feature type="transmembrane region" description="Helical" evidence="5">
    <location>
        <begin position="242"/>
        <end position="265"/>
    </location>
</feature>
<dbReference type="PROSITE" id="PS50850">
    <property type="entry name" value="MFS"/>
    <property type="match status" value="1"/>
</dbReference>
<reference evidence="8" key="1">
    <citation type="journal article" date="2019" name="Int. J. Syst. Evol. Microbiol.">
        <title>The Global Catalogue of Microorganisms (GCM) 10K type strain sequencing project: providing services to taxonomists for standard genome sequencing and annotation.</title>
        <authorList>
            <consortium name="The Broad Institute Genomics Platform"/>
            <consortium name="The Broad Institute Genome Sequencing Center for Infectious Disease"/>
            <person name="Wu L."/>
            <person name="Ma J."/>
        </authorList>
    </citation>
    <scope>NUCLEOTIDE SEQUENCE [LARGE SCALE GENOMIC DNA]</scope>
    <source>
        <strain evidence="8">JCM 18304</strain>
    </source>
</reference>
<evidence type="ECO:0000256" key="3">
    <source>
        <dbReference type="ARBA" id="ARBA00022989"/>
    </source>
</evidence>
<evidence type="ECO:0000256" key="2">
    <source>
        <dbReference type="ARBA" id="ARBA00022692"/>
    </source>
</evidence>
<sequence>MAFTPYREVLRLPGVRNLFLLGLFARIPPTTVGITLTLRVVNALHHSYGAAGLVTAAFTVGAALGSPLAGRFIDRRGARPVVATTTLVQAGCWAIAPLLGYSGLLAVAVLAGLFSVPVQGLLRQSLSAMVPEKHRRPAFALDSMAVELSFMIGPAVAVALATTAGTGPAIAVIGAGVTVCGVLLIVMNPPVRADHEAGAGDAVPRRAWVGPPLIAILIAGCAATFILSGADLSIVATLRQAGATSLTGLVFALWCLYSLAGGLVYGTLRRTVPVLVLVVGMGVLTVPVGFVPSWQLLCLTLIPCGVLCAPSLASANDALSRLVPAQSRGEAMGLFSAAMTAGTSLGAPFAGFVVDQAGARGSFAAAGAVGAAAALAAYAAAQRRSRALATAEPALEAGLSRRG</sequence>
<feature type="transmembrane region" description="Helical" evidence="5">
    <location>
        <begin position="334"/>
        <end position="354"/>
    </location>
</feature>
<comment type="caution">
    <text evidence="7">The sequence shown here is derived from an EMBL/GenBank/DDBJ whole genome shotgun (WGS) entry which is preliminary data.</text>
</comment>
<dbReference type="SUPFAM" id="SSF103473">
    <property type="entry name" value="MFS general substrate transporter"/>
    <property type="match status" value="1"/>
</dbReference>
<keyword evidence="4 5" id="KW-0472">Membrane</keyword>
<keyword evidence="8" id="KW-1185">Reference proteome</keyword>
<dbReference type="InterPro" id="IPR036259">
    <property type="entry name" value="MFS_trans_sf"/>
</dbReference>
<dbReference type="PANTHER" id="PTHR23542">
    <property type="match status" value="1"/>
</dbReference>
<accession>A0ABP9SKA6</accession>
<feature type="transmembrane region" description="Helical" evidence="5">
    <location>
        <begin position="169"/>
        <end position="187"/>
    </location>
</feature>
<dbReference type="Gene3D" id="1.20.1250.20">
    <property type="entry name" value="MFS general substrate transporter like domains"/>
    <property type="match status" value="2"/>
</dbReference>
<dbReference type="Pfam" id="PF07690">
    <property type="entry name" value="MFS_1"/>
    <property type="match status" value="1"/>
</dbReference>
<evidence type="ECO:0000259" key="6">
    <source>
        <dbReference type="PROSITE" id="PS50850"/>
    </source>
</evidence>
<name>A0ABP9SKA6_9ACTN</name>
<feature type="domain" description="Major facilitator superfamily (MFS) profile" evidence="6">
    <location>
        <begin position="169"/>
        <end position="403"/>
    </location>
</feature>
<dbReference type="PANTHER" id="PTHR23542:SF1">
    <property type="entry name" value="MAJOR FACILITATOR SUPERFAMILY (MFS) PROFILE DOMAIN-CONTAINING PROTEIN"/>
    <property type="match status" value="1"/>
</dbReference>
<protein>
    <submittedName>
        <fullName evidence="7">MFS transporter</fullName>
    </submittedName>
</protein>
<dbReference type="Proteomes" id="UP001501570">
    <property type="component" value="Unassembled WGS sequence"/>
</dbReference>
<organism evidence="7 8">
    <name type="scientific">Rugosimonospora acidiphila</name>
    <dbReference type="NCBI Taxonomy" id="556531"/>
    <lineage>
        <taxon>Bacteria</taxon>
        <taxon>Bacillati</taxon>
        <taxon>Actinomycetota</taxon>
        <taxon>Actinomycetes</taxon>
        <taxon>Micromonosporales</taxon>
        <taxon>Micromonosporaceae</taxon>
        <taxon>Rugosimonospora</taxon>
    </lineage>
</organism>
<dbReference type="RefSeq" id="WP_345636037.1">
    <property type="nucleotide sequence ID" value="NZ_BAABJQ010000025.1"/>
</dbReference>
<keyword evidence="2 5" id="KW-0812">Transmembrane</keyword>
<comment type="subcellular location">
    <subcellularLocation>
        <location evidence="1">Cell membrane</location>
        <topology evidence="1">Multi-pass membrane protein</topology>
    </subcellularLocation>
</comment>
<feature type="transmembrane region" description="Helical" evidence="5">
    <location>
        <begin position="208"/>
        <end position="230"/>
    </location>
</feature>
<proteinExistence type="predicted"/>
<dbReference type="InterPro" id="IPR011701">
    <property type="entry name" value="MFS"/>
</dbReference>
<dbReference type="InterPro" id="IPR020846">
    <property type="entry name" value="MFS_dom"/>
</dbReference>